<proteinExistence type="predicted"/>
<evidence type="ECO:0000313" key="2">
    <source>
        <dbReference type="Proteomes" id="UP000054988"/>
    </source>
</evidence>
<comment type="caution">
    <text evidence="1">The sequence shown here is derived from an EMBL/GenBank/DDBJ whole genome shotgun (WGS) entry which is preliminary data.</text>
</comment>
<reference evidence="1 2" key="1">
    <citation type="submission" date="2015-12" db="EMBL/GenBank/DDBJ databases">
        <title>Draft genome sequence of Moniliophthora roreri, the causal agent of frosty pod rot of cacao.</title>
        <authorList>
            <person name="Aime M.C."/>
            <person name="Diaz-Valderrama J.R."/>
            <person name="Kijpornyongpan T."/>
            <person name="Phillips-Mora W."/>
        </authorList>
    </citation>
    <scope>NUCLEOTIDE SEQUENCE [LARGE SCALE GENOMIC DNA]</scope>
    <source>
        <strain evidence="1 2">MCA 2952</strain>
    </source>
</reference>
<name>A0A0W0F071_MONRR</name>
<protein>
    <submittedName>
        <fullName evidence="1">Uncharacterized protein</fullName>
    </submittedName>
</protein>
<organism evidence="1 2">
    <name type="scientific">Moniliophthora roreri</name>
    <name type="common">Frosty pod rot fungus</name>
    <name type="synonym">Monilia roreri</name>
    <dbReference type="NCBI Taxonomy" id="221103"/>
    <lineage>
        <taxon>Eukaryota</taxon>
        <taxon>Fungi</taxon>
        <taxon>Dikarya</taxon>
        <taxon>Basidiomycota</taxon>
        <taxon>Agaricomycotina</taxon>
        <taxon>Agaricomycetes</taxon>
        <taxon>Agaricomycetidae</taxon>
        <taxon>Agaricales</taxon>
        <taxon>Marasmiineae</taxon>
        <taxon>Marasmiaceae</taxon>
        <taxon>Moniliophthora</taxon>
    </lineage>
</organism>
<gene>
    <name evidence="1" type="ORF">WG66_17712</name>
</gene>
<evidence type="ECO:0000313" key="1">
    <source>
        <dbReference type="EMBL" id="KTB29707.1"/>
    </source>
</evidence>
<accession>A0A0W0F071</accession>
<dbReference type="EMBL" id="LATX01002415">
    <property type="protein sequence ID" value="KTB29707.1"/>
    <property type="molecule type" value="Genomic_DNA"/>
</dbReference>
<sequence length="9" mass="952">MSLSSFAIP</sequence>
<dbReference type="Proteomes" id="UP000054988">
    <property type="component" value="Unassembled WGS sequence"/>
</dbReference>